<dbReference type="PANTHER" id="PTHR46638:SF1">
    <property type="entry name" value="CORRINOID ADENOSYLTRANSFERASE"/>
    <property type="match status" value="1"/>
</dbReference>
<dbReference type="InterPro" id="IPR027417">
    <property type="entry name" value="P-loop_NTPase"/>
</dbReference>
<dbReference type="GO" id="GO:0005524">
    <property type="term" value="F:ATP binding"/>
    <property type="evidence" value="ECO:0007669"/>
    <property type="project" value="InterPro"/>
</dbReference>
<keyword evidence="1" id="KW-0808">Transferase</keyword>
<protein>
    <submittedName>
        <fullName evidence="1">Cob(I)yrinic acid a,c-diamide adenosyltransferase</fullName>
    </submittedName>
</protein>
<evidence type="ECO:0000313" key="1">
    <source>
        <dbReference type="EMBL" id="KKS83076.1"/>
    </source>
</evidence>
<gene>
    <name evidence="1" type="ORF">UV58_C0001G0003</name>
</gene>
<dbReference type="PIRSF" id="PIRSF015617">
    <property type="entry name" value="Adensltrnsf_CobA"/>
    <property type="match status" value="1"/>
</dbReference>
<comment type="caution">
    <text evidence="1">The sequence shown here is derived from an EMBL/GenBank/DDBJ whole genome shotgun (WGS) entry which is preliminary data.</text>
</comment>
<dbReference type="Pfam" id="PF02572">
    <property type="entry name" value="CobA_CobO_BtuR"/>
    <property type="match status" value="1"/>
</dbReference>
<dbReference type="GO" id="GO:0008817">
    <property type="term" value="F:corrinoid adenosyltransferase activity"/>
    <property type="evidence" value="ECO:0007669"/>
    <property type="project" value="InterPro"/>
</dbReference>
<dbReference type="GO" id="GO:0009236">
    <property type="term" value="P:cobalamin biosynthetic process"/>
    <property type="evidence" value="ECO:0007669"/>
    <property type="project" value="InterPro"/>
</dbReference>
<dbReference type="AlphaFoldDB" id="A0A0G1EJ67"/>
<dbReference type="EMBL" id="LCFA01000001">
    <property type="protein sequence ID" value="KKS83076.1"/>
    <property type="molecule type" value="Genomic_DNA"/>
</dbReference>
<dbReference type="Proteomes" id="UP000034810">
    <property type="component" value="Unassembled WGS sequence"/>
</dbReference>
<accession>A0A0G1EJ67</accession>
<reference evidence="1 2" key="1">
    <citation type="journal article" date="2015" name="Nature">
        <title>rRNA introns, odd ribosomes, and small enigmatic genomes across a large radiation of phyla.</title>
        <authorList>
            <person name="Brown C.T."/>
            <person name="Hug L.A."/>
            <person name="Thomas B.C."/>
            <person name="Sharon I."/>
            <person name="Castelle C.J."/>
            <person name="Singh A."/>
            <person name="Wilkins M.J."/>
            <person name="Williams K.H."/>
            <person name="Banfield J.F."/>
        </authorList>
    </citation>
    <scope>NUCLEOTIDE SEQUENCE [LARGE SCALE GENOMIC DNA]</scope>
</reference>
<proteinExistence type="predicted"/>
<sequence>MIVVFTGNGKGKTTACLGQMVRAVGQGKKAAMFQFIKGPWISGEYKFLEKKTFFKGRLEIYRGGKGFVKILGDKLSFSVHRKAAQDTLKKAAKAVKSKRWDVVVLDEVNVAVSLKLIKVRDVLKVIKNEPQKMIVILSGRSAPASFVKRADLATEMREIKHPFNRGKKAEVGFEF</sequence>
<dbReference type="PANTHER" id="PTHR46638">
    <property type="entry name" value="CORRINOID ADENOSYLTRANSFERASE"/>
    <property type="match status" value="1"/>
</dbReference>
<evidence type="ECO:0000313" key="2">
    <source>
        <dbReference type="Proteomes" id="UP000034810"/>
    </source>
</evidence>
<dbReference type="SUPFAM" id="SSF52540">
    <property type="entry name" value="P-loop containing nucleoside triphosphate hydrolases"/>
    <property type="match status" value="1"/>
</dbReference>
<dbReference type="InterPro" id="IPR003724">
    <property type="entry name" value="CblAdoTrfase_CobA"/>
</dbReference>
<organism evidence="1 2">
    <name type="scientific">Candidatus Wolfebacteria bacterium GW2011_GWC1_43_10</name>
    <dbReference type="NCBI Taxonomy" id="1619011"/>
    <lineage>
        <taxon>Bacteria</taxon>
        <taxon>Candidatus Wolfeibacteriota</taxon>
    </lineage>
</organism>
<dbReference type="Gene3D" id="3.40.50.300">
    <property type="entry name" value="P-loop containing nucleotide triphosphate hydrolases"/>
    <property type="match status" value="1"/>
</dbReference>
<dbReference type="PATRIC" id="fig|1619011.3.peg.4"/>
<name>A0A0G1EJ67_9BACT</name>